<dbReference type="Pfam" id="PF11148">
    <property type="entry name" value="DUF2922"/>
    <property type="match status" value="1"/>
</dbReference>
<protein>
    <recommendedName>
        <fullName evidence="3">DUF2922 domain-containing protein</fullName>
    </recommendedName>
</protein>
<dbReference type="EMBL" id="JACHHJ010000004">
    <property type="protein sequence ID" value="MBB6450709.1"/>
    <property type="molecule type" value="Genomic_DNA"/>
</dbReference>
<dbReference type="RefSeq" id="WP_184404778.1">
    <property type="nucleotide sequence ID" value="NZ_JACHHJ010000004.1"/>
</dbReference>
<keyword evidence="2" id="KW-1185">Reference proteome</keyword>
<sequence length="72" mass="8225">MSQVLELRFRNQESRMSTISVNEPDEELETSQVENVMDQILDHNVFFTAGGSLAEKVDARFVSRTVDTIYEA</sequence>
<dbReference type="InterPro" id="IPR021321">
    <property type="entry name" value="DUF2922"/>
</dbReference>
<accession>A0A841PPN8</accession>
<organism evidence="1 2">
    <name type="scientific">Geomicrobium halophilum</name>
    <dbReference type="NCBI Taxonomy" id="549000"/>
    <lineage>
        <taxon>Bacteria</taxon>
        <taxon>Bacillati</taxon>
        <taxon>Bacillota</taxon>
        <taxon>Bacilli</taxon>
        <taxon>Bacillales</taxon>
        <taxon>Geomicrobium</taxon>
    </lineage>
</organism>
<evidence type="ECO:0008006" key="3">
    <source>
        <dbReference type="Google" id="ProtNLM"/>
    </source>
</evidence>
<dbReference type="Proteomes" id="UP000568839">
    <property type="component" value="Unassembled WGS sequence"/>
</dbReference>
<comment type="caution">
    <text evidence="1">The sequence shown here is derived from an EMBL/GenBank/DDBJ whole genome shotgun (WGS) entry which is preliminary data.</text>
</comment>
<dbReference type="AlphaFoldDB" id="A0A841PPN8"/>
<evidence type="ECO:0000313" key="2">
    <source>
        <dbReference type="Proteomes" id="UP000568839"/>
    </source>
</evidence>
<gene>
    <name evidence="1" type="ORF">HNR44_002699</name>
</gene>
<reference evidence="1 2" key="1">
    <citation type="submission" date="2020-08" db="EMBL/GenBank/DDBJ databases">
        <title>Genomic Encyclopedia of Type Strains, Phase IV (KMG-IV): sequencing the most valuable type-strain genomes for metagenomic binning, comparative biology and taxonomic classification.</title>
        <authorList>
            <person name="Goeker M."/>
        </authorList>
    </citation>
    <scope>NUCLEOTIDE SEQUENCE [LARGE SCALE GENOMIC DNA]</scope>
    <source>
        <strain evidence="1 2">DSM 21769</strain>
    </source>
</reference>
<name>A0A841PPN8_9BACL</name>
<evidence type="ECO:0000313" key="1">
    <source>
        <dbReference type="EMBL" id="MBB6450709.1"/>
    </source>
</evidence>
<proteinExistence type="predicted"/>